<proteinExistence type="predicted"/>
<dbReference type="EMBL" id="CAFBLX010000296">
    <property type="protein sequence ID" value="CAB4913877.1"/>
    <property type="molecule type" value="Genomic_DNA"/>
</dbReference>
<protein>
    <submittedName>
        <fullName evidence="1">Unannotated protein</fullName>
    </submittedName>
</protein>
<reference evidence="1" key="1">
    <citation type="submission" date="2020-05" db="EMBL/GenBank/DDBJ databases">
        <authorList>
            <person name="Chiriac C."/>
            <person name="Salcher M."/>
            <person name="Ghai R."/>
            <person name="Kavagutti S V."/>
        </authorList>
    </citation>
    <scope>NUCLEOTIDE SEQUENCE</scope>
</reference>
<sequence>MTGIFSLRASPTAMCSLLVSTIQMADGTLAMSRMPPRVRSSLVISRVSMRISFLVRPSKPPVCSIASSSLRRTRRLCTVWKLVSMPPSQRWFT</sequence>
<dbReference type="AlphaFoldDB" id="A0A6J7GYZ8"/>
<gene>
    <name evidence="1" type="ORF">UFOPK3472_03206</name>
</gene>
<name>A0A6J7GYZ8_9ZZZZ</name>
<organism evidence="1">
    <name type="scientific">freshwater metagenome</name>
    <dbReference type="NCBI Taxonomy" id="449393"/>
    <lineage>
        <taxon>unclassified sequences</taxon>
        <taxon>metagenomes</taxon>
        <taxon>ecological metagenomes</taxon>
    </lineage>
</organism>
<accession>A0A6J7GYZ8</accession>
<evidence type="ECO:0000313" key="1">
    <source>
        <dbReference type="EMBL" id="CAB4913877.1"/>
    </source>
</evidence>